<evidence type="ECO:0000256" key="2">
    <source>
        <dbReference type="ARBA" id="ARBA00005979"/>
    </source>
</evidence>
<comment type="caution">
    <text evidence="5">The sequence shown here is derived from an EMBL/GenBank/DDBJ whole genome shotgun (WGS) entry which is preliminary data.</text>
</comment>
<dbReference type="AlphaFoldDB" id="A0A7W7ZHM9"/>
<dbReference type="SUPFAM" id="SSF51395">
    <property type="entry name" value="FMN-linked oxidoreductases"/>
    <property type="match status" value="1"/>
</dbReference>
<name>A0A7W7ZHM9_9BACT</name>
<dbReference type="EC" id="1.-.-.-" evidence="5"/>
<dbReference type="RefSeq" id="WP_184222156.1">
    <property type="nucleotide sequence ID" value="NZ_JACHIP010000009.1"/>
</dbReference>
<feature type="domain" description="NADH:flavin oxidoreductase/NADH oxidase N-terminal" evidence="4">
    <location>
        <begin position="6"/>
        <end position="343"/>
    </location>
</feature>
<dbReference type="InterPro" id="IPR001155">
    <property type="entry name" value="OxRdtase_FMN_N"/>
</dbReference>
<comment type="cofactor">
    <cofactor evidence="1">
        <name>FMN</name>
        <dbReference type="ChEBI" id="CHEBI:58210"/>
    </cofactor>
</comment>
<protein>
    <submittedName>
        <fullName evidence="5">N-ethylmaleimide reductase</fullName>
        <ecNumber evidence="5">1.-.-.-</ecNumber>
    </submittedName>
</protein>
<dbReference type="CDD" id="cd02933">
    <property type="entry name" value="OYE_like_FMN"/>
    <property type="match status" value="1"/>
</dbReference>
<dbReference type="GO" id="GO:0016628">
    <property type="term" value="F:oxidoreductase activity, acting on the CH-CH group of donors, NAD or NADP as acceptor"/>
    <property type="evidence" value="ECO:0007669"/>
    <property type="project" value="UniProtKB-ARBA"/>
</dbReference>
<accession>A0A7W7ZHM9</accession>
<dbReference type="Pfam" id="PF00724">
    <property type="entry name" value="Oxidored_FMN"/>
    <property type="match status" value="1"/>
</dbReference>
<reference evidence="5 6" key="1">
    <citation type="submission" date="2020-08" db="EMBL/GenBank/DDBJ databases">
        <title>Genomic Encyclopedia of Type Strains, Phase IV (KMG-V): Genome sequencing to study the core and pangenomes of soil and plant-associated prokaryotes.</title>
        <authorList>
            <person name="Whitman W."/>
        </authorList>
    </citation>
    <scope>NUCLEOTIDE SEQUENCE [LARGE SCALE GENOMIC DNA]</scope>
    <source>
        <strain evidence="5 6">M8UP14</strain>
    </source>
</reference>
<organism evidence="5 6">
    <name type="scientific">Granulicella aggregans</name>
    <dbReference type="NCBI Taxonomy" id="474949"/>
    <lineage>
        <taxon>Bacteria</taxon>
        <taxon>Pseudomonadati</taxon>
        <taxon>Acidobacteriota</taxon>
        <taxon>Terriglobia</taxon>
        <taxon>Terriglobales</taxon>
        <taxon>Acidobacteriaceae</taxon>
        <taxon>Granulicella</taxon>
    </lineage>
</organism>
<dbReference type="InterPro" id="IPR013785">
    <property type="entry name" value="Aldolase_TIM"/>
</dbReference>
<evidence type="ECO:0000259" key="4">
    <source>
        <dbReference type="Pfam" id="PF00724"/>
    </source>
</evidence>
<evidence type="ECO:0000256" key="1">
    <source>
        <dbReference type="ARBA" id="ARBA00001917"/>
    </source>
</evidence>
<dbReference type="FunFam" id="3.20.20.70:FF:000059">
    <property type="entry name" value="N-ethylmaleimide reductase, FMN-linked"/>
    <property type="match status" value="1"/>
</dbReference>
<evidence type="ECO:0000256" key="3">
    <source>
        <dbReference type="ARBA" id="ARBA00023002"/>
    </source>
</evidence>
<dbReference type="InterPro" id="IPR045247">
    <property type="entry name" value="Oye-like"/>
</dbReference>
<dbReference type="Gene3D" id="3.20.20.70">
    <property type="entry name" value="Aldolase class I"/>
    <property type="match status" value="1"/>
</dbReference>
<evidence type="ECO:0000313" key="6">
    <source>
        <dbReference type="Proteomes" id="UP000540989"/>
    </source>
</evidence>
<proteinExistence type="inferred from homology"/>
<dbReference type="GO" id="GO:0005829">
    <property type="term" value="C:cytosol"/>
    <property type="evidence" value="ECO:0007669"/>
    <property type="project" value="UniProtKB-ARBA"/>
</dbReference>
<keyword evidence="6" id="KW-1185">Reference proteome</keyword>
<dbReference type="Proteomes" id="UP000540989">
    <property type="component" value="Unassembled WGS sequence"/>
</dbReference>
<keyword evidence="3 5" id="KW-0560">Oxidoreductase</keyword>
<dbReference type="GO" id="GO:0010181">
    <property type="term" value="F:FMN binding"/>
    <property type="evidence" value="ECO:0007669"/>
    <property type="project" value="InterPro"/>
</dbReference>
<dbReference type="EMBL" id="JACHIP010000009">
    <property type="protein sequence ID" value="MBB5060085.1"/>
    <property type="molecule type" value="Genomic_DNA"/>
</dbReference>
<evidence type="ECO:0000313" key="5">
    <source>
        <dbReference type="EMBL" id="MBB5060085.1"/>
    </source>
</evidence>
<sequence length="369" mass="40042">MRHHPSLFEPLRLGAITLPNRIIMAPLTRMRAGAGNVPTALNAEYYAQRAAAGLIIAEGTAVSQQGQGYPNAPGIYTREQIEGWKVVTEAVHSRGGRIFLQIAHNGRNSHSSFTPDGGPPVAPSAIPPKLPGFTRDGRQVPIETPRTLELNEISPIIESFTKASRNAIEAGFDGVELQASNSHLIDQFLEDGTNIRTDAYGGSVINRMRFLLEITEEVSATIGAERLGVRLSPFGQYGGIGDSNPMRLFTSIIDELNDRNLAYLHLIEGRGSEIGLGDALHEDALNNAKLFRPHFQGVLISAAAYTPRTASEAVGDKTADAVAFGRMFISNPDLVERIESDLKLSPYDRSTFYGGQEKGYTDYPPSEAI</sequence>
<gene>
    <name evidence="5" type="ORF">HDF16_004821</name>
</gene>
<dbReference type="PANTHER" id="PTHR22893:SF91">
    <property type="entry name" value="NADPH DEHYDROGENASE 2-RELATED"/>
    <property type="match status" value="1"/>
</dbReference>
<comment type="similarity">
    <text evidence="2">Belongs to the NADH:flavin oxidoreductase/NADH oxidase family.</text>
</comment>
<dbReference type="PANTHER" id="PTHR22893">
    <property type="entry name" value="NADH OXIDOREDUCTASE-RELATED"/>
    <property type="match status" value="1"/>
</dbReference>